<dbReference type="Gene3D" id="3.40.50.300">
    <property type="entry name" value="P-loop containing nucleotide triphosphate hydrolases"/>
    <property type="match status" value="2"/>
</dbReference>
<dbReference type="Pfam" id="PF00005">
    <property type="entry name" value="ABC_tran"/>
    <property type="match status" value="2"/>
</dbReference>
<evidence type="ECO:0000256" key="1">
    <source>
        <dbReference type="ARBA" id="ARBA00005417"/>
    </source>
</evidence>
<gene>
    <name evidence="6" type="ORF">QNJ86_13705</name>
</gene>
<dbReference type="SMART" id="SM00382">
    <property type="entry name" value="AAA"/>
    <property type="match status" value="2"/>
</dbReference>
<evidence type="ECO:0000256" key="4">
    <source>
        <dbReference type="ARBA" id="ARBA00022840"/>
    </source>
</evidence>
<protein>
    <submittedName>
        <fullName evidence="6">ATP-binding cassette domain-containing protein</fullName>
    </submittedName>
</protein>
<reference evidence="6 7" key="1">
    <citation type="submission" date="2023-05" db="EMBL/GenBank/DDBJ databases">
        <title>Gordonibacter KGMB12511T sp. nov., isolated from faeces of healthy Korean.</title>
        <authorList>
            <person name="Kim H.S."/>
            <person name="Kim J.-S."/>
            <person name="Suh M.K."/>
            <person name="Eom M.K."/>
            <person name="Do H.E."/>
            <person name="Lee J.-S."/>
        </authorList>
    </citation>
    <scope>NUCLEOTIDE SEQUENCE [LARGE SCALE GENOMIC DNA]</scope>
    <source>
        <strain evidence="6 7">KGMB12511</strain>
    </source>
</reference>
<dbReference type="CDD" id="cd03225">
    <property type="entry name" value="ABC_cobalt_CbiO_domain1"/>
    <property type="match status" value="1"/>
</dbReference>
<feature type="domain" description="ABC transporter" evidence="5">
    <location>
        <begin position="10"/>
        <end position="247"/>
    </location>
</feature>
<keyword evidence="2" id="KW-0813">Transport</keyword>
<name>A0ABT7DQQ1_9ACTN</name>
<dbReference type="GO" id="GO:0005524">
    <property type="term" value="F:ATP binding"/>
    <property type="evidence" value="ECO:0007669"/>
    <property type="project" value="UniProtKB-KW"/>
</dbReference>
<feature type="domain" description="ABC transporter" evidence="5">
    <location>
        <begin position="260"/>
        <end position="479"/>
    </location>
</feature>
<sequence>MSAQDAPFALEACNFSFQYPDAAAGIGPLEWRVEQGAFQLLVGATGSGKTTLLRYCKPAIAPAGEQGGTLTFFGCPVGDLSERESAEAVGYVSQSPENQIVCDTVWHELAFGLENLGLPPHEMRRRVAEVAHFFGIEPWFRRAVSDLSGGQKQMVTLASVLALQPRVLLLDEPTAQLDPVAEKNFLHALFRVNRELGITVVVATHAPESMAPYATNAVELRAGKIAPVPLERFASQSLAIPPMRKMSAENEESSASTPAISLHDVRFRYRREEDWVLRGLDLDVLPGSLHALVGGNGCGKSTLLRVVAGVLKQERGRVINTLAASQAFLPQDPKALFVCDTVADELREWQRACGYADTDLQETLTRFNLADRTTNHPYDLSGGQQQLLALAKLLLTNPRLLLLDEPIKGLDAPSKLLVARELTTRAAAGTTVLMATHDLAFAALVAHTATMLFDGEAVSTEPAPAFFAHNLFYRPTEDAFTRLWRKHSEGARP</sequence>
<evidence type="ECO:0000256" key="3">
    <source>
        <dbReference type="ARBA" id="ARBA00022741"/>
    </source>
</evidence>
<dbReference type="InterPro" id="IPR017871">
    <property type="entry name" value="ABC_transporter-like_CS"/>
</dbReference>
<dbReference type="InterPro" id="IPR003593">
    <property type="entry name" value="AAA+_ATPase"/>
</dbReference>
<dbReference type="InterPro" id="IPR050095">
    <property type="entry name" value="ECF_ABC_transporter_ATP-bd"/>
</dbReference>
<dbReference type="InterPro" id="IPR015856">
    <property type="entry name" value="ABC_transpr_CbiO/EcfA_su"/>
</dbReference>
<dbReference type="InterPro" id="IPR003439">
    <property type="entry name" value="ABC_transporter-like_ATP-bd"/>
</dbReference>
<accession>A0ABT7DQQ1</accession>
<dbReference type="PROSITE" id="PS50893">
    <property type="entry name" value="ABC_TRANSPORTER_2"/>
    <property type="match status" value="2"/>
</dbReference>
<comment type="caution">
    <text evidence="6">The sequence shown here is derived from an EMBL/GenBank/DDBJ whole genome shotgun (WGS) entry which is preliminary data.</text>
</comment>
<keyword evidence="7" id="KW-1185">Reference proteome</keyword>
<organism evidence="6 7">
    <name type="scientific">Gordonibacter faecis</name>
    <dbReference type="NCBI Taxonomy" id="3047475"/>
    <lineage>
        <taxon>Bacteria</taxon>
        <taxon>Bacillati</taxon>
        <taxon>Actinomycetota</taxon>
        <taxon>Coriobacteriia</taxon>
        <taxon>Eggerthellales</taxon>
        <taxon>Eggerthellaceae</taxon>
        <taxon>Gordonibacter</taxon>
    </lineage>
</organism>
<keyword evidence="4 6" id="KW-0067">ATP-binding</keyword>
<evidence type="ECO:0000313" key="6">
    <source>
        <dbReference type="EMBL" id="MDJ1651861.1"/>
    </source>
</evidence>
<dbReference type="Proteomes" id="UP001232750">
    <property type="component" value="Unassembled WGS sequence"/>
</dbReference>
<keyword evidence="3" id="KW-0547">Nucleotide-binding</keyword>
<evidence type="ECO:0000259" key="5">
    <source>
        <dbReference type="PROSITE" id="PS50893"/>
    </source>
</evidence>
<evidence type="ECO:0000313" key="7">
    <source>
        <dbReference type="Proteomes" id="UP001232750"/>
    </source>
</evidence>
<comment type="similarity">
    <text evidence="1">Belongs to the ABC transporter superfamily.</text>
</comment>
<dbReference type="PROSITE" id="PS00211">
    <property type="entry name" value="ABC_TRANSPORTER_1"/>
    <property type="match status" value="2"/>
</dbReference>
<dbReference type="SUPFAM" id="SSF52540">
    <property type="entry name" value="P-loop containing nucleoside triphosphate hydrolases"/>
    <property type="match status" value="2"/>
</dbReference>
<dbReference type="RefSeq" id="WP_283833215.1">
    <property type="nucleotide sequence ID" value="NZ_JASJEU010000026.1"/>
</dbReference>
<evidence type="ECO:0000256" key="2">
    <source>
        <dbReference type="ARBA" id="ARBA00022448"/>
    </source>
</evidence>
<proteinExistence type="inferred from homology"/>
<dbReference type="InterPro" id="IPR027417">
    <property type="entry name" value="P-loop_NTPase"/>
</dbReference>
<dbReference type="PANTHER" id="PTHR43553">
    <property type="entry name" value="HEAVY METAL TRANSPORTER"/>
    <property type="match status" value="1"/>
</dbReference>
<dbReference type="EMBL" id="JASJEU010000026">
    <property type="protein sequence ID" value="MDJ1651861.1"/>
    <property type="molecule type" value="Genomic_DNA"/>
</dbReference>